<accession>A0A4Z0QJU9</accession>
<feature type="region of interest" description="Disordered" evidence="1">
    <location>
        <begin position="89"/>
        <end position="122"/>
    </location>
</feature>
<name>A0A4Z0QJU9_9BACT</name>
<reference evidence="3 4" key="1">
    <citation type="submission" date="2019-04" db="EMBL/GenBank/DDBJ databases">
        <authorList>
            <person name="Feng G."/>
            <person name="Zhang J."/>
            <person name="Zhu H."/>
        </authorList>
    </citation>
    <scope>NUCLEOTIDE SEQUENCE [LARGE SCALE GENOMIC DNA]</scope>
    <source>
        <strain evidence="3 4">9PBR-1</strain>
    </source>
</reference>
<evidence type="ECO:0000313" key="3">
    <source>
        <dbReference type="EMBL" id="TGE29786.1"/>
    </source>
</evidence>
<comment type="caution">
    <text evidence="3">The sequence shown here is derived from an EMBL/GenBank/DDBJ whole genome shotgun (WGS) entry which is preliminary data.</text>
</comment>
<protein>
    <submittedName>
        <fullName evidence="3">Uncharacterized protein</fullName>
    </submittedName>
</protein>
<dbReference type="AlphaFoldDB" id="A0A4Z0QJU9"/>
<dbReference type="Proteomes" id="UP000298471">
    <property type="component" value="Unassembled WGS sequence"/>
</dbReference>
<keyword evidence="2" id="KW-0472">Membrane</keyword>
<dbReference type="EMBL" id="SRMB01000001">
    <property type="protein sequence ID" value="TGE29786.1"/>
    <property type="molecule type" value="Genomic_DNA"/>
</dbReference>
<keyword evidence="2" id="KW-0812">Transmembrane</keyword>
<dbReference type="RefSeq" id="WP_135394567.1">
    <property type="nucleotide sequence ID" value="NZ_SRMB01000001.1"/>
</dbReference>
<sequence length="122" mass="13033">MKQRIQRPRTGFLEDALGNSSSAILVAWLCLGMLFAIIIRGMFIGSIEQAKMYQYPPREITICLATIIVGAFALDNRLAFAVAKGDAGGYEQVPESQSNTTLTGDKPNVTVSGPDGGPIAQT</sequence>
<keyword evidence="4" id="KW-1185">Reference proteome</keyword>
<feature type="transmembrane region" description="Helical" evidence="2">
    <location>
        <begin position="55"/>
        <end position="74"/>
    </location>
</feature>
<feature type="transmembrane region" description="Helical" evidence="2">
    <location>
        <begin position="21"/>
        <end position="43"/>
    </location>
</feature>
<gene>
    <name evidence="3" type="ORF">E5K02_10105</name>
</gene>
<keyword evidence="2" id="KW-1133">Transmembrane helix</keyword>
<evidence type="ECO:0000256" key="2">
    <source>
        <dbReference type="SAM" id="Phobius"/>
    </source>
</evidence>
<evidence type="ECO:0000256" key="1">
    <source>
        <dbReference type="SAM" id="MobiDB-lite"/>
    </source>
</evidence>
<evidence type="ECO:0000313" key="4">
    <source>
        <dbReference type="Proteomes" id="UP000298471"/>
    </source>
</evidence>
<feature type="compositionally biased region" description="Polar residues" evidence="1">
    <location>
        <begin position="94"/>
        <end position="103"/>
    </location>
</feature>
<proteinExistence type="predicted"/>
<organism evidence="3 4">
    <name type="scientific">Hymenobacter metallicola</name>
    <dbReference type="NCBI Taxonomy" id="2563114"/>
    <lineage>
        <taxon>Bacteria</taxon>
        <taxon>Pseudomonadati</taxon>
        <taxon>Bacteroidota</taxon>
        <taxon>Cytophagia</taxon>
        <taxon>Cytophagales</taxon>
        <taxon>Hymenobacteraceae</taxon>
        <taxon>Hymenobacter</taxon>
    </lineage>
</organism>